<protein>
    <recommendedName>
        <fullName evidence="6 14">Pantothenate kinase</fullName>
        <ecNumber evidence="5 14">2.7.1.33</ecNumber>
    </recommendedName>
    <alternativeName>
        <fullName evidence="13 14">Pantothenic acid kinase</fullName>
    </alternativeName>
</protein>
<keyword evidence="11 14" id="KW-0067">ATP-binding</keyword>
<dbReference type="EC" id="2.7.1.33" evidence="5 14"/>
<dbReference type="Gene3D" id="3.40.50.300">
    <property type="entry name" value="P-loop containing nucleotide triphosphate hydrolases"/>
    <property type="match status" value="1"/>
</dbReference>
<comment type="catalytic activity">
    <reaction evidence="1 14 15">
        <text>(R)-pantothenate + ATP = (R)-4'-phosphopantothenate + ADP + H(+)</text>
        <dbReference type="Rhea" id="RHEA:16373"/>
        <dbReference type="ChEBI" id="CHEBI:10986"/>
        <dbReference type="ChEBI" id="CHEBI:15378"/>
        <dbReference type="ChEBI" id="CHEBI:29032"/>
        <dbReference type="ChEBI" id="CHEBI:30616"/>
        <dbReference type="ChEBI" id="CHEBI:456216"/>
        <dbReference type="EC" id="2.7.1.33"/>
    </reaction>
</comment>
<dbReference type="InterPro" id="IPR004566">
    <property type="entry name" value="PanK"/>
</dbReference>
<comment type="similarity">
    <text evidence="4 14 15">Belongs to the prokaryotic pantothenate kinase family.</text>
</comment>
<evidence type="ECO:0000256" key="9">
    <source>
        <dbReference type="ARBA" id="ARBA00022741"/>
    </source>
</evidence>
<evidence type="ECO:0000259" key="16">
    <source>
        <dbReference type="Pfam" id="PF00485"/>
    </source>
</evidence>
<dbReference type="InterPro" id="IPR027417">
    <property type="entry name" value="P-loop_NTPase"/>
</dbReference>
<evidence type="ECO:0000256" key="6">
    <source>
        <dbReference type="ARBA" id="ARBA00015080"/>
    </source>
</evidence>
<dbReference type="HAMAP" id="MF_00215">
    <property type="entry name" value="Pantothen_kinase_1"/>
    <property type="match status" value="1"/>
</dbReference>
<accession>A0A1H4J518</accession>
<evidence type="ECO:0000256" key="12">
    <source>
        <dbReference type="ARBA" id="ARBA00022993"/>
    </source>
</evidence>
<dbReference type="GO" id="GO:0004594">
    <property type="term" value="F:pantothenate kinase activity"/>
    <property type="evidence" value="ECO:0007669"/>
    <property type="project" value="UniProtKB-UniRule"/>
</dbReference>
<gene>
    <name evidence="14" type="primary">coaA</name>
    <name evidence="17" type="ORF">SAMN05216178_0059</name>
</gene>
<keyword evidence="10 14" id="KW-0418">Kinase</keyword>
<evidence type="ECO:0000313" key="18">
    <source>
        <dbReference type="Proteomes" id="UP000198982"/>
    </source>
</evidence>
<evidence type="ECO:0000256" key="10">
    <source>
        <dbReference type="ARBA" id="ARBA00022777"/>
    </source>
</evidence>
<evidence type="ECO:0000256" key="13">
    <source>
        <dbReference type="ARBA" id="ARBA00032866"/>
    </source>
</evidence>
<dbReference type="UniPathway" id="UPA00241">
    <property type="reaction ID" value="UER00352"/>
</dbReference>
<dbReference type="Pfam" id="PF00485">
    <property type="entry name" value="PRK"/>
    <property type="match status" value="1"/>
</dbReference>
<dbReference type="SUPFAM" id="SSF52540">
    <property type="entry name" value="P-loop containing nucleoside triphosphate hydrolases"/>
    <property type="match status" value="1"/>
</dbReference>
<dbReference type="AlphaFoldDB" id="A0A1H4J518"/>
<evidence type="ECO:0000256" key="1">
    <source>
        <dbReference type="ARBA" id="ARBA00001206"/>
    </source>
</evidence>
<keyword evidence="9 14" id="KW-0547">Nucleotide-binding</keyword>
<dbReference type="PANTHER" id="PTHR10285">
    <property type="entry name" value="URIDINE KINASE"/>
    <property type="match status" value="1"/>
</dbReference>
<comment type="pathway">
    <text evidence="3 14 15">Cofactor biosynthesis; coenzyme A biosynthesis; CoA from (R)-pantothenate: step 1/5.</text>
</comment>
<dbReference type="PIRSF" id="PIRSF000545">
    <property type="entry name" value="Pantothenate_kin"/>
    <property type="match status" value="1"/>
</dbReference>
<dbReference type="EMBL" id="FNTJ01000001">
    <property type="protein sequence ID" value="SEB41165.1"/>
    <property type="molecule type" value="Genomic_DNA"/>
</dbReference>
<reference evidence="18" key="1">
    <citation type="submission" date="2016-10" db="EMBL/GenBank/DDBJ databases">
        <authorList>
            <person name="Varghese N."/>
            <person name="Submissions S."/>
        </authorList>
    </citation>
    <scope>NUCLEOTIDE SEQUENCE [LARGE SCALE GENOMIC DNA]</scope>
    <source>
        <strain evidence="18">DSM 9751</strain>
    </source>
</reference>
<evidence type="ECO:0000256" key="8">
    <source>
        <dbReference type="ARBA" id="ARBA00022679"/>
    </source>
</evidence>
<dbReference type="InterPro" id="IPR006083">
    <property type="entry name" value="PRK/URK"/>
</dbReference>
<proteinExistence type="inferred from homology"/>
<evidence type="ECO:0000256" key="7">
    <source>
        <dbReference type="ARBA" id="ARBA00022490"/>
    </source>
</evidence>
<evidence type="ECO:0000256" key="3">
    <source>
        <dbReference type="ARBA" id="ARBA00005225"/>
    </source>
</evidence>
<evidence type="ECO:0000256" key="14">
    <source>
        <dbReference type="HAMAP-Rule" id="MF_00215"/>
    </source>
</evidence>
<dbReference type="CDD" id="cd02025">
    <property type="entry name" value="PanK"/>
    <property type="match status" value="1"/>
</dbReference>
<sequence>MTTEQGPNAGYLEFDRDHWSALRAGEPMNLSPSEMDSLTSPTQPMASEEVRQILLPLSRLLHLHAAQVQSLKVPQTGFKAPYVIGVSGSVAVGKSSFARVLAALLAYWPGKPNVHLVTTDSFLFPLATLQEKNILHRKGFPESYDEPLFVDFLQAVCRRGEAARIPIYSHVRYDILADEAQSVEAPDIIILEGLNVLQGERGQGLNPLDFIDFSIYVDAPEETIKAWYLERFVYLKNTAFQSRDSYFNKYKGLSDPEALSMASDTWDRVNLKNLLENILPTRERANLIIHKSADHSIDRLLLRQV</sequence>
<comment type="subcellular location">
    <subcellularLocation>
        <location evidence="2 14 15">Cytoplasm</location>
    </subcellularLocation>
</comment>
<organism evidence="17 18">
    <name type="scientific">Pseudomonas saponiphila</name>
    <dbReference type="NCBI Taxonomy" id="556534"/>
    <lineage>
        <taxon>Bacteria</taxon>
        <taxon>Pseudomonadati</taxon>
        <taxon>Pseudomonadota</taxon>
        <taxon>Gammaproteobacteria</taxon>
        <taxon>Pseudomonadales</taxon>
        <taxon>Pseudomonadaceae</taxon>
        <taxon>Pseudomonas</taxon>
    </lineage>
</organism>
<evidence type="ECO:0000256" key="11">
    <source>
        <dbReference type="ARBA" id="ARBA00022840"/>
    </source>
</evidence>
<evidence type="ECO:0000256" key="5">
    <source>
        <dbReference type="ARBA" id="ARBA00012102"/>
    </source>
</evidence>
<dbReference type="GO" id="GO:0005524">
    <property type="term" value="F:ATP binding"/>
    <property type="evidence" value="ECO:0007669"/>
    <property type="project" value="UniProtKB-UniRule"/>
</dbReference>
<dbReference type="NCBIfam" id="TIGR00554">
    <property type="entry name" value="panK_bact"/>
    <property type="match status" value="1"/>
</dbReference>
<evidence type="ECO:0000256" key="15">
    <source>
        <dbReference type="RuleBase" id="RU003530"/>
    </source>
</evidence>
<dbReference type="RefSeq" id="WP_092308565.1">
    <property type="nucleotide sequence ID" value="NZ_FNTJ01000001.1"/>
</dbReference>
<evidence type="ECO:0000313" key="17">
    <source>
        <dbReference type="EMBL" id="SEB41165.1"/>
    </source>
</evidence>
<feature type="binding site" evidence="14">
    <location>
        <begin position="88"/>
        <end position="95"/>
    </location>
    <ligand>
        <name>ATP</name>
        <dbReference type="ChEBI" id="CHEBI:30616"/>
    </ligand>
</feature>
<evidence type="ECO:0000256" key="2">
    <source>
        <dbReference type="ARBA" id="ARBA00004496"/>
    </source>
</evidence>
<keyword evidence="18" id="KW-1185">Reference proteome</keyword>
<keyword evidence="7 14" id="KW-0963">Cytoplasm</keyword>
<keyword evidence="8 14" id="KW-0808">Transferase</keyword>
<evidence type="ECO:0000256" key="4">
    <source>
        <dbReference type="ARBA" id="ARBA00006087"/>
    </source>
</evidence>
<name>A0A1H4J518_9PSED</name>
<dbReference type="GO" id="GO:0005737">
    <property type="term" value="C:cytoplasm"/>
    <property type="evidence" value="ECO:0007669"/>
    <property type="project" value="UniProtKB-SubCell"/>
</dbReference>
<dbReference type="GO" id="GO:0015937">
    <property type="term" value="P:coenzyme A biosynthetic process"/>
    <property type="evidence" value="ECO:0007669"/>
    <property type="project" value="UniProtKB-UniRule"/>
</dbReference>
<feature type="domain" description="Phosphoribulokinase/uridine kinase" evidence="16">
    <location>
        <begin position="83"/>
        <end position="231"/>
    </location>
</feature>
<keyword evidence="12 14" id="KW-0173">Coenzyme A biosynthesis</keyword>
<dbReference type="Proteomes" id="UP000198982">
    <property type="component" value="Unassembled WGS sequence"/>
</dbReference>